<keyword evidence="3" id="KW-1185">Reference proteome</keyword>
<dbReference type="AlphaFoldDB" id="A0A7X2P1K4"/>
<sequence length="116" mass="12942">MRTNEERTRLIHKRTAEIKRENQKKKQRRLDAACIAACLLLVVGIGAWMPGLMAGVSESGVSHASGAASLVGSHAALGYILMGLLAFLLGVCVTVLLYRLRRRKERRQREDRDDEL</sequence>
<proteinExistence type="predicted"/>
<evidence type="ECO:0000313" key="3">
    <source>
        <dbReference type="Proteomes" id="UP000440513"/>
    </source>
</evidence>
<feature type="transmembrane region" description="Helical" evidence="1">
    <location>
        <begin position="30"/>
        <end position="56"/>
    </location>
</feature>
<evidence type="ECO:0000256" key="1">
    <source>
        <dbReference type="SAM" id="Phobius"/>
    </source>
</evidence>
<dbReference type="RefSeq" id="WP_072683920.1">
    <property type="nucleotide sequence ID" value="NZ_JBQHQP010000012.1"/>
</dbReference>
<feature type="transmembrane region" description="Helical" evidence="1">
    <location>
        <begin position="76"/>
        <end position="98"/>
    </location>
</feature>
<keyword evidence="1" id="KW-0812">Transmembrane</keyword>
<protein>
    <submittedName>
        <fullName evidence="2">DUF4179 domain-containing protein</fullName>
    </submittedName>
</protein>
<dbReference type="SUPFAM" id="SSF103473">
    <property type="entry name" value="MFS general substrate transporter"/>
    <property type="match status" value="1"/>
</dbReference>
<dbReference type="EMBL" id="VUMS01000005">
    <property type="protein sequence ID" value="MST65805.1"/>
    <property type="molecule type" value="Genomic_DNA"/>
</dbReference>
<dbReference type="Proteomes" id="UP000440513">
    <property type="component" value="Unassembled WGS sequence"/>
</dbReference>
<evidence type="ECO:0000313" key="2">
    <source>
        <dbReference type="EMBL" id="MST65805.1"/>
    </source>
</evidence>
<comment type="caution">
    <text evidence="2">The sequence shown here is derived from an EMBL/GenBank/DDBJ whole genome shotgun (WGS) entry which is preliminary data.</text>
</comment>
<gene>
    <name evidence="2" type="ORF">FYJ57_03440</name>
</gene>
<dbReference type="InterPro" id="IPR036259">
    <property type="entry name" value="MFS_trans_sf"/>
</dbReference>
<keyword evidence="1" id="KW-1133">Transmembrane helix</keyword>
<organism evidence="2 3">
    <name type="scientific">Oliverpabstia intestinalis</name>
    <dbReference type="NCBI Taxonomy" id="2606633"/>
    <lineage>
        <taxon>Bacteria</taxon>
        <taxon>Bacillati</taxon>
        <taxon>Bacillota</taxon>
        <taxon>Clostridia</taxon>
        <taxon>Lachnospirales</taxon>
        <taxon>Lachnospiraceae</taxon>
        <taxon>Oliverpabstia</taxon>
    </lineage>
</organism>
<name>A0A7X2P1K4_9FIRM</name>
<reference evidence="2 3" key="1">
    <citation type="submission" date="2019-08" db="EMBL/GenBank/DDBJ databases">
        <title>In-depth cultivation of the pig gut microbiome towards novel bacterial diversity and tailored functional studies.</title>
        <authorList>
            <person name="Wylensek D."/>
            <person name="Hitch T.C.A."/>
            <person name="Clavel T."/>
        </authorList>
    </citation>
    <scope>NUCLEOTIDE SEQUENCE [LARGE SCALE GENOMIC DNA]</scope>
    <source>
        <strain evidence="2 3">BSM-380-WT-5A</strain>
    </source>
</reference>
<accession>A0A7X2P1K4</accession>
<keyword evidence="1" id="KW-0472">Membrane</keyword>